<dbReference type="PANTHER" id="PTHR12993:SF11">
    <property type="entry name" value="N-ACETYLGLUCOSAMINYL-PHOSPHATIDYLINOSITOL DE-N-ACETYLASE"/>
    <property type="match status" value="1"/>
</dbReference>
<evidence type="ECO:0000313" key="1">
    <source>
        <dbReference type="EMBL" id="DAD93819.1"/>
    </source>
</evidence>
<dbReference type="PANTHER" id="PTHR12993">
    <property type="entry name" value="N-ACETYLGLUCOSAMINYL-PHOSPHATIDYLINOSITOL DE-N-ACETYLASE-RELATED"/>
    <property type="match status" value="1"/>
</dbReference>
<dbReference type="Gene3D" id="3.40.50.10320">
    <property type="entry name" value="LmbE-like"/>
    <property type="match status" value="1"/>
</dbReference>
<name>A0A8S5NIA1_9CAUD</name>
<proteinExistence type="predicted"/>
<protein>
    <submittedName>
        <fullName evidence="1">LMBE-RELATED PROTEIN, DEACETYLASE, ROSSMANN FOLD, ZINC-DEPENDENT.8A</fullName>
    </submittedName>
</protein>
<reference evidence="1" key="1">
    <citation type="journal article" date="2021" name="Proc. Natl. Acad. Sci. U.S.A.">
        <title>A Catalog of Tens of Thousands of Viruses from Human Metagenomes Reveals Hidden Associations with Chronic Diseases.</title>
        <authorList>
            <person name="Tisza M.J."/>
            <person name="Buck C.B."/>
        </authorList>
    </citation>
    <scope>NUCLEOTIDE SEQUENCE</scope>
    <source>
        <strain evidence="1">Ctcwu24</strain>
    </source>
</reference>
<dbReference type="GO" id="GO:0016811">
    <property type="term" value="F:hydrolase activity, acting on carbon-nitrogen (but not peptide) bonds, in linear amides"/>
    <property type="evidence" value="ECO:0007669"/>
    <property type="project" value="TreeGrafter"/>
</dbReference>
<dbReference type="EMBL" id="BK015167">
    <property type="protein sequence ID" value="DAD93819.1"/>
    <property type="molecule type" value="Genomic_DNA"/>
</dbReference>
<accession>A0A8S5NIA1</accession>
<sequence length="229" mass="26058">MKKHLFVVAHPDDEVLGAGAFIYDAIQRGDKVAVTVLNNCDTTRYRDDETRIVKDLERSHSALGGGIRRDLFYYTDSNFHNADHRQMVQDIEGVIRDFQPDIIFTQHPGDINTDHYWTAASCMEAFRLWQRGRGEYHPVEALYLMEVQSSTDWALNPSEDRFKPNTFVEVSPEAVDAKVDALAVYENVIRPVPHPRSTKALYALPVLRGAQAGYPLAEAFECVFRRGDL</sequence>
<dbReference type="Pfam" id="PF02585">
    <property type="entry name" value="PIG-L"/>
    <property type="match status" value="1"/>
</dbReference>
<dbReference type="SUPFAM" id="SSF102588">
    <property type="entry name" value="LmbE-like"/>
    <property type="match status" value="1"/>
</dbReference>
<organism evidence="1">
    <name type="scientific">Myoviridae sp. ctcwu24</name>
    <dbReference type="NCBI Taxonomy" id="2826670"/>
    <lineage>
        <taxon>Viruses</taxon>
        <taxon>Duplodnaviria</taxon>
        <taxon>Heunggongvirae</taxon>
        <taxon>Uroviricota</taxon>
        <taxon>Caudoviricetes</taxon>
    </lineage>
</organism>
<dbReference type="InterPro" id="IPR024078">
    <property type="entry name" value="LmbE-like_dom_sf"/>
</dbReference>
<dbReference type="InterPro" id="IPR003737">
    <property type="entry name" value="GlcNAc_PI_deacetylase-related"/>
</dbReference>